<evidence type="ECO:0000256" key="4">
    <source>
        <dbReference type="ARBA" id="ARBA00022723"/>
    </source>
</evidence>
<reference evidence="5" key="1">
    <citation type="submission" date="2020-05" db="EMBL/GenBank/DDBJ databases">
        <title>Mycena genomes resolve the evolution of fungal bioluminescence.</title>
        <authorList>
            <person name="Tsai I.J."/>
        </authorList>
    </citation>
    <scope>NUCLEOTIDE SEQUENCE</scope>
    <source>
        <strain evidence="5">110903Hualien_Pintung</strain>
    </source>
</reference>
<dbReference type="Pfam" id="PF13578">
    <property type="entry name" value="Methyltransf_24"/>
    <property type="match status" value="1"/>
</dbReference>
<name>A0A8H6TMK4_MYCCL</name>
<organism evidence="5 6">
    <name type="scientific">Mycena chlorophos</name>
    <name type="common">Agaric fungus</name>
    <name type="synonym">Agaricus chlorophos</name>
    <dbReference type="NCBI Taxonomy" id="658473"/>
    <lineage>
        <taxon>Eukaryota</taxon>
        <taxon>Fungi</taxon>
        <taxon>Dikarya</taxon>
        <taxon>Basidiomycota</taxon>
        <taxon>Agaricomycotina</taxon>
        <taxon>Agaricomycetes</taxon>
        <taxon>Agaricomycetidae</taxon>
        <taxon>Agaricales</taxon>
        <taxon>Marasmiineae</taxon>
        <taxon>Mycenaceae</taxon>
        <taxon>Mycena</taxon>
    </lineage>
</organism>
<dbReference type="CDD" id="cd04194">
    <property type="entry name" value="GT8_A4GalT_like"/>
    <property type="match status" value="1"/>
</dbReference>
<dbReference type="Gene3D" id="3.40.50.150">
    <property type="entry name" value="Vaccinia Virus protein VP39"/>
    <property type="match status" value="1"/>
</dbReference>
<dbReference type="PANTHER" id="PTHR13778">
    <property type="entry name" value="GLYCOSYLTRANSFERASE 8 DOMAIN-CONTAINING PROTEIN"/>
    <property type="match status" value="1"/>
</dbReference>
<evidence type="ECO:0000313" key="5">
    <source>
        <dbReference type="EMBL" id="KAF7319421.1"/>
    </source>
</evidence>
<dbReference type="EMBL" id="JACAZE010000003">
    <property type="protein sequence ID" value="KAF7319421.1"/>
    <property type="molecule type" value="Genomic_DNA"/>
</dbReference>
<dbReference type="Pfam" id="PF01501">
    <property type="entry name" value="Glyco_transf_8"/>
    <property type="match status" value="1"/>
</dbReference>
<keyword evidence="3" id="KW-0808">Transferase</keyword>
<dbReference type="InterPro" id="IPR002495">
    <property type="entry name" value="Glyco_trans_8"/>
</dbReference>
<comment type="caution">
    <text evidence="5">The sequence shown here is derived from an EMBL/GenBank/DDBJ whole genome shotgun (WGS) entry which is preliminary data.</text>
</comment>
<accession>A0A8H6TMK4</accession>
<dbReference type="InterPro" id="IPR029063">
    <property type="entry name" value="SAM-dependent_MTases_sf"/>
</dbReference>
<dbReference type="InterPro" id="IPR029044">
    <property type="entry name" value="Nucleotide-diphossugar_trans"/>
</dbReference>
<evidence type="ECO:0000256" key="2">
    <source>
        <dbReference type="ARBA" id="ARBA00022676"/>
    </source>
</evidence>
<evidence type="ECO:0000313" key="6">
    <source>
        <dbReference type="Proteomes" id="UP000613580"/>
    </source>
</evidence>
<proteinExistence type="inferred from homology"/>
<evidence type="ECO:0000256" key="3">
    <source>
        <dbReference type="ARBA" id="ARBA00022679"/>
    </source>
</evidence>
<dbReference type="GO" id="GO:0046872">
    <property type="term" value="F:metal ion binding"/>
    <property type="evidence" value="ECO:0007669"/>
    <property type="project" value="UniProtKB-KW"/>
</dbReference>
<dbReference type="Proteomes" id="UP000613580">
    <property type="component" value="Unassembled WGS sequence"/>
</dbReference>
<dbReference type="Gene3D" id="3.90.550.10">
    <property type="entry name" value="Spore Coat Polysaccharide Biosynthesis Protein SpsA, Chain A"/>
    <property type="match status" value="1"/>
</dbReference>
<dbReference type="InterPro" id="IPR050748">
    <property type="entry name" value="Glycosyltrans_8_dom-fam"/>
</dbReference>
<keyword evidence="4" id="KW-0479">Metal-binding</keyword>
<dbReference type="PANTHER" id="PTHR13778:SF47">
    <property type="entry name" value="LIPOPOLYSACCHARIDE 1,3-GALACTOSYLTRANSFERASE"/>
    <property type="match status" value="1"/>
</dbReference>
<dbReference type="OrthoDB" id="2014201at2759"/>
<evidence type="ECO:0000256" key="1">
    <source>
        <dbReference type="ARBA" id="ARBA00006351"/>
    </source>
</evidence>
<dbReference type="SUPFAM" id="SSF53335">
    <property type="entry name" value="S-adenosyl-L-methionine-dependent methyltransferases"/>
    <property type="match status" value="1"/>
</dbReference>
<comment type="similarity">
    <text evidence="1">Belongs to the glycosyltransferase 8 family.</text>
</comment>
<dbReference type="SUPFAM" id="SSF53448">
    <property type="entry name" value="Nucleotide-diphospho-sugar transferases"/>
    <property type="match status" value="1"/>
</dbReference>
<gene>
    <name evidence="5" type="ORF">HMN09_00280400</name>
</gene>
<keyword evidence="2" id="KW-0328">Glycosyltransferase</keyword>
<keyword evidence="6" id="KW-1185">Reference proteome</keyword>
<protein>
    <recommendedName>
        <fullName evidence="7">Glycosyltransferase family 8 protein</fullName>
    </recommendedName>
</protein>
<evidence type="ECO:0008006" key="7">
    <source>
        <dbReference type="Google" id="ProtNLM"/>
    </source>
</evidence>
<dbReference type="AlphaFoldDB" id="A0A8H6TMK4"/>
<sequence>MEPSNREFKFTETQDWFSHNKIIWAPFLAELRASISHSPRALEIGSWEGRSAVFLLETFCNTSTSEVVCIDHFDLHQTAAGKARYEKLQHNLGISGFPFRVVDEFSTVGLYRLLEEEITNPKGGFDFVYIDGSHEADDTFLDAELAWRLAREGALIVFDDYEWPAEPVESIHHPKRGIDAFLLLHEGEHVVLHRGYQVIVRKMVAMRIGFLTKACEKLDVYASAPMNIAICASSEYAMPAAVVLASAVQVSEKRMSVYIVDLGLSAEEKEHLKRTVRDMDSVSFIVLPEGSRGGVWAKIEALPLLPVERVLFLDADILVRHDLAELWGVDLKGKLFAAARDVGLPMGHHEIGRQPYFNAGVLLIDMSCMRSRLGSFLEFVQARQSTEYEDQDAMNVFFRNDWLEIPVEWNATGLGTYAAKESSDRTAVWANGELAALHQKAKIVHFTGPVHPSMARVLDVYNQPYTAKPWGYAGAPGHPFAEEWRKVLTKTVWKDWFESGEYRKGMMEAEKAIVEEGIEEFKAKIAGCIRW</sequence>
<dbReference type="GO" id="GO:0016757">
    <property type="term" value="F:glycosyltransferase activity"/>
    <property type="evidence" value="ECO:0007669"/>
    <property type="project" value="UniProtKB-KW"/>
</dbReference>